<comment type="caution">
    <text evidence="4">The sequence shown here is derived from an EMBL/GenBank/DDBJ whole genome shotgun (WGS) entry which is preliminary data.</text>
</comment>
<accession>A0ABV4G7Q0</accession>
<evidence type="ECO:0000256" key="1">
    <source>
        <dbReference type="SAM" id="MobiDB-lite"/>
    </source>
</evidence>
<gene>
    <name evidence="4" type="ORF">ABH992_000340</name>
</gene>
<dbReference type="RefSeq" id="WP_370057462.1">
    <property type="nucleotide sequence ID" value="NZ_JBGBYD010000001.1"/>
</dbReference>
<organism evidence="4 5">
    <name type="scientific">Bradyrhizobium yuanmingense</name>
    <dbReference type="NCBI Taxonomy" id="108015"/>
    <lineage>
        <taxon>Bacteria</taxon>
        <taxon>Pseudomonadati</taxon>
        <taxon>Pseudomonadota</taxon>
        <taxon>Alphaproteobacteria</taxon>
        <taxon>Hyphomicrobiales</taxon>
        <taxon>Nitrobacteraceae</taxon>
        <taxon>Bradyrhizobium</taxon>
    </lineage>
</organism>
<feature type="region of interest" description="Disordered" evidence="1">
    <location>
        <begin position="399"/>
        <end position="421"/>
    </location>
</feature>
<sequence length="421" mass="45902">MGVIERGVFSDMTSRQPMPLAIPPAMVKELRHLLASAISDAKAYDVPGLCRRLNLADGDEQEAFSSKYKYAQKRLVEVSAEQVVASARQLAAEEQHFELSEQLAKIDELNGSAVTILTRRRLIALFEGRPLAREIDDIELIRSLWPIGSMRAPHPSDEATLEDYLHRHTIRNDDLTQRDVLETLGLLSCSRAHLFKFLAAVTAPDAFSGNEQVELAEKIDGLLRHDGYTLALAGRISGSPFYAVRPAPSGSPADASISATLAAFDPTQVHARWTMAMERRASEPAGAITLARTLLEDVCKWILDQAGETWQEADDLPVLYRKLAKVLKLAPDDNTEQVFKQILGSCQSVVESLGALRNKLSDAHSPGPKRARPQPRHAELAVNLAGAMATFLVATWEARKSDPVSPTTTPGSSGTGGKKSA</sequence>
<evidence type="ECO:0000259" key="3">
    <source>
        <dbReference type="Pfam" id="PF18860"/>
    </source>
</evidence>
<feature type="domain" description="AbiJ-NTD3" evidence="3">
    <location>
        <begin position="114"/>
        <end position="274"/>
    </location>
</feature>
<dbReference type="InterPro" id="IPR041427">
    <property type="entry name" value="AbiJ-NTD3"/>
</dbReference>
<dbReference type="Pfam" id="PF14355">
    <property type="entry name" value="Abi_C"/>
    <property type="match status" value="1"/>
</dbReference>
<protein>
    <recommendedName>
        <fullName evidence="6">Abortive infection protein-like C-terminal domain-containing protein</fullName>
    </recommendedName>
</protein>
<evidence type="ECO:0000313" key="4">
    <source>
        <dbReference type="EMBL" id="MEY9467941.1"/>
    </source>
</evidence>
<dbReference type="EMBL" id="JBGBZN010000001">
    <property type="protein sequence ID" value="MEY9467941.1"/>
    <property type="molecule type" value="Genomic_DNA"/>
</dbReference>
<keyword evidence="5" id="KW-1185">Reference proteome</keyword>
<reference evidence="4 5" key="1">
    <citation type="submission" date="2024-07" db="EMBL/GenBank/DDBJ databases">
        <title>Genomic Encyclopedia of Type Strains, Phase V (KMG-V): Genome sequencing to study the core and pangenomes of soil and plant-associated prokaryotes.</title>
        <authorList>
            <person name="Whitman W."/>
        </authorList>
    </citation>
    <scope>NUCLEOTIDE SEQUENCE [LARGE SCALE GENOMIC DNA]</scope>
    <source>
        <strain evidence="4 5">USDA 222</strain>
    </source>
</reference>
<evidence type="ECO:0000259" key="2">
    <source>
        <dbReference type="Pfam" id="PF14355"/>
    </source>
</evidence>
<dbReference type="Proteomes" id="UP001565474">
    <property type="component" value="Unassembled WGS sequence"/>
</dbReference>
<evidence type="ECO:0000313" key="5">
    <source>
        <dbReference type="Proteomes" id="UP001565474"/>
    </source>
</evidence>
<feature type="domain" description="Abortive infection protein-like C-terminal" evidence="2">
    <location>
        <begin position="318"/>
        <end position="393"/>
    </location>
</feature>
<dbReference type="Pfam" id="PF18860">
    <property type="entry name" value="AbiJ_NTD3"/>
    <property type="match status" value="1"/>
</dbReference>
<name>A0ABV4G7Q0_9BRAD</name>
<evidence type="ECO:0008006" key="6">
    <source>
        <dbReference type="Google" id="ProtNLM"/>
    </source>
</evidence>
<dbReference type="InterPro" id="IPR026001">
    <property type="entry name" value="Abi-like_C"/>
</dbReference>
<proteinExistence type="predicted"/>